<evidence type="ECO:0000313" key="2">
    <source>
        <dbReference type="EMBL" id="OBQ54813.1"/>
    </source>
</evidence>
<keyword evidence="3" id="KW-1185">Reference proteome</keyword>
<dbReference type="EMBL" id="JXMS01000006">
    <property type="protein sequence ID" value="OBQ54813.1"/>
    <property type="molecule type" value="Genomic_DNA"/>
</dbReference>
<sequence>MYWNGSGEKPRGIFKKRKDSQVESLKGGLGENFPKFSAQPSETSPAGSPKALRIQSSLRQKRRKKGGIFMPPFWVCCRLRSFVIY</sequence>
<proteinExistence type="predicted"/>
<dbReference type="AlphaFoldDB" id="A0A1B7XH17"/>
<gene>
    <name evidence="2" type="ORF">SP90_04830</name>
</gene>
<organism evidence="2 3">
    <name type="scientific">Halodesulfovibrio spirochaetisodalis</name>
    <dbReference type="NCBI Taxonomy" id="1560234"/>
    <lineage>
        <taxon>Bacteria</taxon>
        <taxon>Pseudomonadati</taxon>
        <taxon>Thermodesulfobacteriota</taxon>
        <taxon>Desulfovibrionia</taxon>
        <taxon>Desulfovibrionales</taxon>
        <taxon>Desulfovibrionaceae</taxon>
        <taxon>Halodesulfovibrio</taxon>
    </lineage>
</organism>
<reference evidence="2 3" key="1">
    <citation type="submission" date="2015-01" db="EMBL/GenBank/DDBJ databases">
        <title>Desulfovibrio sp. JC271 draft genome sequence.</title>
        <authorList>
            <person name="Shivani Y."/>
            <person name="Subhash Y."/>
            <person name="Sasikala C."/>
            <person name="Ramana C.V."/>
        </authorList>
    </citation>
    <scope>NUCLEOTIDE SEQUENCE [LARGE SCALE GENOMIC DNA]</scope>
    <source>
        <strain evidence="2 3">JC271</strain>
    </source>
</reference>
<feature type="region of interest" description="Disordered" evidence="1">
    <location>
        <begin position="1"/>
        <end position="51"/>
    </location>
</feature>
<protein>
    <submittedName>
        <fullName evidence="2">Uncharacterized protein</fullName>
    </submittedName>
</protein>
<dbReference type="Proteomes" id="UP000091979">
    <property type="component" value="Unassembled WGS sequence"/>
</dbReference>
<evidence type="ECO:0000256" key="1">
    <source>
        <dbReference type="SAM" id="MobiDB-lite"/>
    </source>
</evidence>
<evidence type="ECO:0000313" key="3">
    <source>
        <dbReference type="Proteomes" id="UP000091979"/>
    </source>
</evidence>
<name>A0A1B7XH17_9BACT</name>
<comment type="caution">
    <text evidence="2">The sequence shown here is derived from an EMBL/GenBank/DDBJ whole genome shotgun (WGS) entry which is preliminary data.</text>
</comment>
<accession>A0A1B7XH17</accession>